<dbReference type="Proteomes" id="UP001230496">
    <property type="component" value="Chromosome"/>
</dbReference>
<evidence type="ECO:0000256" key="1">
    <source>
        <dbReference type="SAM" id="SignalP"/>
    </source>
</evidence>
<protein>
    <recommendedName>
        <fullName evidence="4">Lipoprotein</fullName>
    </recommendedName>
</protein>
<dbReference type="EMBL" id="CP129971">
    <property type="protein sequence ID" value="WMN13011.1"/>
    <property type="molecule type" value="Genomic_DNA"/>
</dbReference>
<keyword evidence="3" id="KW-1185">Reference proteome</keyword>
<dbReference type="PROSITE" id="PS51257">
    <property type="entry name" value="PROKAR_LIPOPROTEIN"/>
    <property type="match status" value="1"/>
</dbReference>
<proteinExistence type="predicted"/>
<reference evidence="2 3" key="1">
    <citation type="submission" date="2023-08" db="EMBL/GenBank/DDBJ databases">
        <title>Comparative genomics and taxonomic characterization of three novel marine species of genus Marivirga.</title>
        <authorList>
            <person name="Muhammad N."/>
            <person name="Kim S.-G."/>
        </authorList>
    </citation>
    <scope>NUCLEOTIDE SEQUENCE [LARGE SCALE GENOMIC DNA]</scope>
    <source>
        <strain evidence="2 3">BDSF4-3</strain>
    </source>
</reference>
<gene>
    <name evidence="2" type="ORF">QYS49_35310</name>
</gene>
<dbReference type="KEGG" id="msaa:QYS49_35310"/>
<evidence type="ECO:0000313" key="3">
    <source>
        <dbReference type="Proteomes" id="UP001230496"/>
    </source>
</evidence>
<evidence type="ECO:0008006" key="4">
    <source>
        <dbReference type="Google" id="ProtNLM"/>
    </source>
</evidence>
<keyword evidence="1" id="KW-0732">Signal</keyword>
<dbReference type="AlphaFoldDB" id="A0AA51NCS0"/>
<name>A0AA51NCS0_9BACT</name>
<feature type="signal peptide" evidence="1">
    <location>
        <begin position="1"/>
        <end position="21"/>
    </location>
</feature>
<evidence type="ECO:0000313" key="2">
    <source>
        <dbReference type="EMBL" id="WMN13011.1"/>
    </source>
</evidence>
<accession>A0AA51NCS0</accession>
<dbReference type="RefSeq" id="WP_308351450.1">
    <property type="nucleotide sequence ID" value="NZ_CP129971.1"/>
</dbReference>
<feature type="chain" id="PRO_5041289694" description="Lipoprotein" evidence="1">
    <location>
        <begin position="22"/>
        <end position="229"/>
    </location>
</feature>
<organism evidence="2 3">
    <name type="scientific">Marivirga salinarum</name>
    <dbReference type="NCBI Taxonomy" id="3059078"/>
    <lineage>
        <taxon>Bacteria</taxon>
        <taxon>Pseudomonadati</taxon>
        <taxon>Bacteroidota</taxon>
        <taxon>Cytophagia</taxon>
        <taxon>Cytophagales</taxon>
        <taxon>Marivirgaceae</taxon>
        <taxon>Marivirga</taxon>
    </lineage>
</organism>
<sequence>MKKIICVFLLTIVIFSCNTNEDINLGTPTTITGSVKDIYNNEKVSNYKIVLKKTYYCGGGWSFGGDGICSEEILEIESDLNGYFEFEFNYLIEDPENERYFISSNYINYPYNVHNQTGEIQRGEINKIDIEVWKPIKVTLNLTLKNNHSPPLISEIRQDNGNKSISEFTYSKDTTREIGLFIEPQQESSLIFRYNEDYSNGGLHQMIGLEFKSSLNDTTIYSTVDCNTF</sequence>